<name>A0AAW1MHJ0_POPJA</name>
<organism evidence="2 3">
    <name type="scientific">Popillia japonica</name>
    <name type="common">Japanese beetle</name>
    <dbReference type="NCBI Taxonomy" id="7064"/>
    <lineage>
        <taxon>Eukaryota</taxon>
        <taxon>Metazoa</taxon>
        <taxon>Ecdysozoa</taxon>
        <taxon>Arthropoda</taxon>
        <taxon>Hexapoda</taxon>
        <taxon>Insecta</taxon>
        <taxon>Pterygota</taxon>
        <taxon>Neoptera</taxon>
        <taxon>Endopterygota</taxon>
        <taxon>Coleoptera</taxon>
        <taxon>Polyphaga</taxon>
        <taxon>Scarabaeiformia</taxon>
        <taxon>Scarabaeidae</taxon>
        <taxon>Rutelinae</taxon>
        <taxon>Popillia</taxon>
    </lineage>
</organism>
<comment type="caution">
    <text evidence="2">The sequence shown here is derived from an EMBL/GenBank/DDBJ whole genome shotgun (WGS) entry which is preliminary data.</text>
</comment>
<reference evidence="2 3" key="1">
    <citation type="journal article" date="2024" name="BMC Genomics">
        <title>De novo assembly and annotation of Popillia japonica's genome with initial clues to its potential as an invasive pest.</title>
        <authorList>
            <person name="Cucini C."/>
            <person name="Boschi S."/>
            <person name="Funari R."/>
            <person name="Cardaioli E."/>
            <person name="Iannotti N."/>
            <person name="Marturano G."/>
            <person name="Paoli F."/>
            <person name="Bruttini M."/>
            <person name="Carapelli A."/>
            <person name="Frati F."/>
            <person name="Nardi F."/>
        </authorList>
    </citation>
    <scope>NUCLEOTIDE SEQUENCE [LARGE SCALE GENOMIC DNA]</scope>
    <source>
        <strain evidence="2">DMR45628</strain>
    </source>
</reference>
<dbReference type="EMBL" id="JASPKY010000046">
    <property type="protein sequence ID" value="KAK9745657.1"/>
    <property type="molecule type" value="Genomic_DNA"/>
</dbReference>
<protein>
    <submittedName>
        <fullName evidence="2">Uncharacterized protein</fullName>
    </submittedName>
</protein>
<feature type="signal peptide" evidence="1">
    <location>
        <begin position="1"/>
        <end position="18"/>
    </location>
</feature>
<keyword evidence="3" id="KW-1185">Reference proteome</keyword>
<proteinExistence type="predicted"/>
<dbReference type="SUPFAM" id="SSF53756">
    <property type="entry name" value="UDP-Glycosyltransferase/glycogen phosphorylase"/>
    <property type="match status" value="1"/>
</dbReference>
<evidence type="ECO:0000313" key="3">
    <source>
        <dbReference type="Proteomes" id="UP001458880"/>
    </source>
</evidence>
<feature type="chain" id="PRO_5043351489" evidence="1">
    <location>
        <begin position="19"/>
        <end position="200"/>
    </location>
</feature>
<accession>A0AAW1MHJ0</accession>
<evidence type="ECO:0000256" key="1">
    <source>
        <dbReference type="SAM" id="SignalP"/>
    </source>
</evidence>
<sequence>MWKLLVILSATVLNAALGANILFVTVLPSPSHHIWHETIVEGLLRNGHNVTLIGHGKPAIKSANYTMLQIEIEDLLSDESKAEIVDSFQQPFLLAQIEMWKFTVDLAKHDLDSPILTRLMEYPADSFDVIVYDMIVQHLLPLADHFGKIPIVGTSPYGSNPILAESFGHHFYTYFPNSALPYTVRAPFLHLFPQFSFAVH</sequence>
<keyword evidence="1" id="KW-0732">Signal</keyword>
<dbReference type="Proteomes" id="UP001458880">
    <property type="component" value="Unassembled WGS sequence"/>
</dbReference>
<evidence type="ECO:0000313" key="2">
    <source>
        <dbReference type="EMBL" id="KAK9745657.1"/>
    </source>
</evidence>
<dbReference type="AlphaFoldDB" id="A0AAW1MHJ0"/>
<gene>
    <name evidence="2" type="ORF">QE152_g6684</name>
</gene>